<comment type="caution">
    <text evidence="1">The sequence shown here is derived from an EMBL/GenBank/DDBJ whole genome shotgun (WGS) entry which is preliminary data.</text>
</comment>
<dbReference type="PANTHER" id="PTHR10775">
    <property type="entry name" value="OS08G0208400 PROTEIN"/>
    <property type="match status" value="1"/>
</dbReference>
<reference evidence="1 2" key="1">
    <citation type="journal article" date="2020" name="IScience">
        <title>Genome Sequencing of the Endangered Kingdonia uniflora (Circaeasteraceae, Ranunculales) Reveals Potential Mechanisms of Evolutionary Specialization.</title>
        <authorList>
            <person name="Sun Y."/>
            <person name="Deng T."/>
            <person name="Zhang A."/>
            <person name="Moore M.J."/>
            <person name="Landis J.B."/>
            <person name="Lin N."/>
            <person name="Zhang H."/>
            <person name="Zhang X."/>
            <person name="Huang J."/>
            <person name="Zhang X."/>
            <person name="Sun H."/>
            <person name="Wang H."/>
        </authorList>
    </citation>
    <scope>NUCLEOTIDE SEQUENCE [LARGE SCALE GENOMIC DNA]</scope>
    <source>
        <strain evidence="1">TB1705</strain>
        <tissue evidence="1">Leaf</tissue>
    </source>
</reference>
<name>A0A7J7MZA0_9MAGN</name>
<gene>
    <name evidence="1" type="ORF">GIB67_025745</name>
</gene>
<dbReference type="Proteomes" id="UP000541444">
    <property type="component" value="Unassembled WGS sequence"/>
</dbReference>
<sequence>MVNDILEHLSNEVNIEDEVNVEAHVEATTFICNNEENLKYKELMEDALLPLYPSYREEHTRLAVVVMFLSMKSRYEIFNECFTKLLGYVKGILPDDNTLLNRTYTTKKLVKSSRMECQIIQACRNDCILYWRENVDKDSCPTCGISKWRSKNPLKPKLNKPWKKLRYFPLTPRLRRMYSVPWIANEMTWHAKANLIANEDTMKHPVDASC</sequence>
<dbReference type="EMBL" id="JACGCM010001174">
    <property type="protein sequence ID" value="KAF6160082.1"/>
    <property type="molecule type" value="Genomic_DNA"/>
</dbReference>
<proteinExistence type="predicted"/>
<protein>
    <recommendedName>
        <fullName evidence="3">Transposase</fullName>
    </recommendedName>
</protein>
<dbReference type="OrthoDB" id="1023725at2759"/>
<dbReference type="PANTHER" id="PTHR10775:SF180">
    <property type="entry name" value="TRANSPOSON, EN_SPM-LIKE, TRANSPOSASE-ASSOCIATED DOMAIN PROTEIN-RELATED"/>
    <property type="match status" value="1"/>
</dbReference>
<accession>A0A7J7MZA0</accession>
<evidence type="ECO:0000313" key="2">
    <source>
        <dbReference type="Proteomes" id="UP000541444"/>
    </source>
</evidence>
<dbReference type="AlphaFoldDB" id="A0A7J7MZA0"/>
<evidence type="ECO:0000313" key="1">
    <source>
        <dbReference type="EMBL" id="KAF6160082.1"/>
    </source>
</evidence>
<organism evidence="1 2">
    <name type="scientific">Kingdonia uniflora</name>
    <dbReference type="NCBI Taxonomy" id="39325"/>
    <lineage>
        <taxon>Eukaryota</taxon>
        <taxon>Viridiplantae</taxon>
        <taxon>Streptophyta</taxon>
        <taxon>Embryophyta</taxon>
        <taxon>Tracheophyta</taxon>
        <taxon>Spermatophyta</taxon>
        <taxon>Magnoliopsida</taxon>
        <taxon>Ranunculales</taxon>
        <taxon>Circaeasteraceae</taxon>
        <taxon>Kingdonia</taxon>
    </lineage>
</organism>
<keyword evidence="2" id="KW-1185">Reference proteome</keyword>
<evidence type="ECO:0008006" key="3">
    <source>
        <dbReference type="Google" id="ProtNLM"/>
    </source>
</evidence>